<gene>
    <name evidence="1" type="ORF">DF200_08410</name>
</gene>
<accession>A0A2U2MR33</accession>
<name>A0A2U2MR33_9BIFI</name>
<keyword evidence="2" id="KW-1185">Reference proteome</keyword>
<sequence>MFCPPGRLVVCLCKPCTRHSLHFTGFSGCSPLGAPTDQSTLRNISVSGRHGASGGVDRHHWRSSVAHSPRWALMISSETDFGTSA</sequence>
<protein>
    <submittedName>
        <fullName evidence="1">Uncharacterized protein</fullName>
    </submittedName>
</protein>
<dbReference type="AlphaFoldDB" id="A0A2U2MR33"/>
<proteinExistence type="predicted"/>
<dbReference type="Proteomes" id="UP000245753">
    <property type="component" value="Unassembled WGS sequence"/>
</dbReference>
<organism evidence="1 2">
    <name type="scientific">Bifidobacterium catulorum</name>
    <dbReference type="NCBI Taxonomy" id="1630173"/>
    <lineage>
        <taxon>Bacteria</taxon>
        <taxon>Bacillati</taxon>
        <taxon>Actinomycetota</taxon>
        <taxon>Actinomycetes</taxon>
        <taxon>Bifidobacteriales</taxon>
        <taxon>Bifidobacteriaceae</taxon>
        <taxon>Bifidobacterium</taxon>
    </lineage>
</organism>
<reference evidence="1 2" key="1">
    <citation type="journal article" date="2018" name="Int. J. Syst. Evol. Microbiol.">
        <title>Bifidobacterium catulorum sp. nov., a novel taxon from the faeces of the baby common marmoset (Callithrix jacchus).</title>
        <authorList>
            <person name="Modesto M."/>
            <person name="Michelini S."/>
            <person name="Oki K."/>
            <person name="Biavati B."/>
            <person name="Watanabe K."/>
            <person name="Mattarelli P."/>
        </authorList>
    </citation>
    <scope>NUCLEOTIDE SEQUENCE [LARGE SCALE GENOMIC DNA]</scope>
    <source>
        <strain evidence="1 2">MRM 8.19</strain>
    </source>
</reference>
<evidence type="ECO:0000313" key="1">
    <source>
        <dbReference type="EMBL" id="PWG59294.1"/>
    </source>
</evidence>
<dbReference type="EMBL" id="QFFN01000027">
    <property type="protein sequence ID" value="PWG59294.1"/>
    <property type="molecule type" value="Genomic_DNA"/>
</dbReference>
<comment type="caution">
    <text evidence="1">The sequence shown here is derived from an EMBL/GenBank/DDBJ whole genome shotgun (WGS) entry which is preliminary data.</text>
</comment>
<evidence type="ECO:0000313" key="2">
    <source>
        <dbReference type="Proteomes" id="UP000245753"/>
    </source>
</evidence>
<dbReference type="PROSITE" id="PS51257">
    <property type="entry name" value="PROKAR_LIPOPROTEIN"/>
    <property type="match status" value="1"/>
</dbReference>